<proteinExistence type="predicted"/>
<keyword evidence="2" id="KW-1185">Reference proteome</keyword>
<dbReference type="EMBL" id="FWXZ01000005">
    <property type="protein sequence ID" value="SMC76297.1"/>
    <property type="molecule type" value="Genomic_DNA"/>
</dbReference>
<organism evidence="1 2">
    <name type="scientific">Aristaeella lactis</name>
    <dbReference type="NCBI Taxonomy" id="3046383"/>
    <lineage>
        <taxon>Bacteria</taxon>
        <taxon>Bacillati</taxon>
        <taxon>Bacillota</taxon>
        <taxon>Clostridia</taxon>
        <taxon>Eubacteriales</taxon>
        <taxon>Aristaeellaceae</taxon>
        <taxon>Aristaeella</taxon>
    </lineage>
</organism>
<gene>
    <name evidence="1" type="ORF">SAMN06297397_2362</name>
</gene>
<evidence type="ECO:0000313" key="1">
    <source>
        <dbReference type="EMBL" id="SMC76297.1"/>
    </source>
</evidence>
<evidence type="ECO:0000313" key="2">
    <source>
        <dbReference type="Proteomes" id="UP000192328"/>
    </source>
</evidence>
<protein>
    <submittedName>
        <fullName evidence="1">Uncharacterized protein</fullName>
    </submittedName>
</protein>
<accession>A0AC61PNF5</accession>
<comment type="caution">
    <text evidence="1">The sequence shown here is derived from an EMBL/GenBank/DDBJ whole genome shotgun (WGS) entry which is preliminary data.</text>
</comment>
<name>A0AC61PNF5_9FIRM</name>
<dbReference type="Proteomes" id="UP000192328">
    <property type="component" value="Unassembled WGS sequence"/>
</dbReference>
<sequence length="525" mass="59382">MDNNENRLDMMPAGNDRQIQLVVNSQEEDSIDLGNVFHNMKLKKRIFAWVLVLCLVLGVCAPLLLYQLTKTPLTVSSVVTLRYEAPVKEDAEDIREGKKTLAEAEFAPVTDLSAPDGTELDLNQITSSYVLQTALDGMTLSKPITAAVLRDNIAIRTILTDESQRTKEALAGLADAKNADAYRQLQTAEMEYQNRFVVSLTNGFGDEDSRVKIELKDAELKQLLDRILTVYNDYLVRTYADVKLPEDAFSIIDTADLDVLDSLDQLRKGLDDLYSYCDAKTDTVKAYRSWQTGRSLTDWMETLQTFKSINVDYLYAMVSENAITRDKAELLTNWKYMLRMAKSDLERTNENIAETKKLLATYKNDEVFISMQESDAAKTTKTATEYYNNLILQQTENYEKAAELKASIADYEDRILRLDAKTRTDVTAEVEEELARSIASAQSMYKNIREHMEELFESQMYTTFEDHSAAQGKEQSFIAANVKKIIIFVALFVALGFGLWFLAGLAPEFSKSRKETETGKEAAAK</sequence>
<reference evidence="1" key="1">
    <citation type="submission" date="2017-04" db="EMBL/GenBank/DDBJ databases">
        <authorList>
            <person name="Varghese N."/>
            <person name="Submissions S."/>
        </authorList>
    </citation>
    <scope>NUCLEOTIDE SEQUENCE</scope>
    <source>
        <strain evidence="1">WTE2008</strain>
    </source>
</reference>